<feature type="transmembrane region" description="Helical" evidence="1">
    <location>
        <begin position="366"/>
        <end position="387"/>
    </location>
</feature>
<protein>
    <recommendedName>
        <fullName evidence="4">Phage-related protein</fullName>
    </recommendedName>
</protein>
<feature type="transmembrane region" description="Helical" evidence="1">
    <location>
        <begin position="242"/>
        <end position="268"/>
    </location>
</feature>
<keyword evidence="1" id="KW-0812">Transmembrane</keyword>
<evidence type="ECO:0000313" key="2">
    <source>
        <dbReference type="EMBL" id="SNR33137.1"/>
    </source>
</evidence>
<feature type="transmembrane region" description="Helical" evidence="1">
    <location>
        <begin position="407"/>
        <end position="427"/>
    </location>
</feature>
<reference evidence="2 3" key="1">
    <citation type="submission" date="2017-06" db="EMBL/GenBank/DDBJ databases">
        <authorList>
            <person name="Kim H.J."/>
            <person name="Triplett B.A."/>
        </authorList>
    </citation>
    <scope>NUCLEOTIDE SEQUENCE [LARGE SCALE GENOMIC DNA]</scope>
    <source>
        <strain evidence="2 3">DSM 44272</strain>
    </source>
</reference>
<evidence type="ECO:0000313" key="3">
    <source>
        <dbReference type="Proteomes" id="UP000198403"/>
    </source>
</evidence>
<organism evidence="2 3">
    <name type="scientific">Blastococcus mobilis</name>
    <dbReference type="NCBI Taxonomy" id="1938746"/>
    <lineage>
        <taxon>Bacteria</taxon>
        <taxon>Bacillati</taxon>
        <taxon>Actinomycetota</taxon>
        <taxon>Actinomycetes</taxon>
        <taxon>Geodermatophilales</taxon>
        <taxon>Geodermatophilaceae</taxon>
        <taxon>Blastococcus</taxon>
    </lineage>
</organism>
<keyword evidence="3" id="KW-1185">Reference proteome</keyword>
<keyword evidence="1" id="KW-0472">Membrane</keyword>
<name>A0A238VGE1_9ACTN</name>
<evidence type="ECO:0000256" key="1">
    <source>
        <dbReference type="SAM" id="Phobius"/>
    </source>
</evidence>
<dbReference type="EMBL" id="FZNO01000003">
    <property type="protein sequence ID" value="SNR33137.1"/>
    <property type="molecule type" value="Genomic_DNA"/>
</dbReference>
<keyword evidence="1" id="KW-1133">Transmembrane helix</keyword>
<sequence length="711" mass="72350">MSLTAAELKAVYTVDEGPLDRSLGGLGGKVKGAVGGAVAAAAGLFAFGEIKDGFLSFTGAASDLNETINKSSVIFGANAAAMDDWSKGAATNLGLSRQQALNAAAGFGDMFSQIGFAGDKAADMSRQVVQMSADLGSFNNLDTADVADRMSAAFRGEFDSLQALIPNINAARVESEALAMTGKENAEALTAQEKAAAVLAIVQKDGARAMGDFAKTSDGAANSAKIATAEWEDQKAAIGQDLLPALTAMIGFVRSTVIPGVGALASFIKDDAIPAIRDMAQWIDANKGPIMVVAGVIAAVFLPHLIALGVQSLRTKAIVVGAWIAKQAAAIGAAIVHSAQIAWMIVRFVALSAAAVLNAGLTVGAWIGMGVAAVAQAAIVAAAWLGAQVRTVASLVVMAAGFVAQGAVMVASTAVTVASVVAGWVLMGAQALIQAARMAAAWFIALGPVGWVIAAVIGLVALIVANWDTVVRWTRQAWEWVVGAVKSAVQFMVNAFLNFTLPGLIIKHWDTIKSAFSNGVSAAVGFVRELPGRAAAALGNLGSLLVGAGGDLIRGFINGIKSAFGRVRDTLSNLTSMLPDWKGPAARDATILRNAGRLVMGGFEAGLVSKFGDVRRTLGDFTGQLQAATAPEMLRLADTQALAGLTVRPPAVAARPAVPAAAGAAGGVGGAGAAGGGIGELIHIDNYHEAPGSSPQQNAQALAIEWRTRGV</sequence>
<feature type="transmembrane region" description="Helical" evidence="1">
    <location>
        <begin position="439"/>
        <end position="467"/>
    </location>
</feature>
<dbReference type="OrthoDB" id="177147at2"/>
<feature type="transmembrane region" description="Helical" evidence="1">
    <location>
        <begin position="288"/>
        <end position="310"/>
    </location>
</feature>
<dbReference type="RefSeq" id="WP_089335242.1">
    <property type="nucleotide sequence ID" value="NZ_FZNO01000003.1"/>
</dbReference>
<accession>A0A238VGE1</accession>
<dbReference type="Proteomes" id="UP000198403">
    <property type="component" value="Unassembled WGS sequence"/>
</dbReference>
<dbReference type="AlphaFoldDB" id="A0A238VGE1"/>
<evidence type="ECO:0008006" key="4">
    <source>
        <dbReference type="Google" id="ProtNLM"/>
    </source>
</evidence>
<gene>
    <name evidence="2" type="ORF">SAMN06272737_10395</name>
</gene>
<proteinExistence type="predicted"/>